<keyword evidence="5" id="KW-0539">Nucleus</keyword>
<evidence type="ECO:0000313" key="7">
    <source>
        <dbReference type="EMBL" id="CAG8666786.1"/>
    </source>
</evidence>
<dbReference type="PANTHER" id="PTHR23185">
    <property type="entry name" value="PROTEIN VIRILIZER HOMOLOG"/>
    <property type="match status" value="1"/>
</dbReference>
<evidence type="ECO:0000256" key="2">
    <source>
        <dbReference type="ARBA" id="ARBA00008371"/>
    </source>
</evidence>
<dbReference type="InterPro" id="IPR031801">
    <property type="entry name" value="VIR_N"/>
</dbReference>
<comment type="similarity">
    <text evidence="2">Belongs to the vir family.</text>
</comment>
<dbReference type="Pfam" id="PF15912">
    <property type="entry name" value="VIR_N"/>
    <property type="match status" value="1"/>
</dbReference>
<protein>
    <submittedName>
        <fullName evidence="7">2045_t:CDS:1</fullName>
    </submittedName>
</protein>
<evidence type="ECO:0000259" key="6">
    <source>
        <dbReference type="Pfam" id="PF15912"/>
    </source>
</evidence>
<organism evidence="7 8">
    <name type="scientific">Paraglomus brasilianum</name>
    <dbReference type="NCBI Taxonomy" id="144538"/>
    <lineage>
        <taxon>Eukaryota</taxon>
        <taxon>Fungi</taxon>
        <taxon>Fungi incertae sedis</taxon>
        <taxon>Mucoromycota</taxon>
        <taxon>Glomeromycotina</taxon>
        <taxon>Glomeromycetes</taxon>
        <taxon>Paraglomerales</taxon>
        <taxon>Paraglomeraceae</taxon>
        <taxon>Paraglomus</taxon>
    </lineage>
</organism>
<dbReference type="GO" id="GO:0005634">
    <property type="term" value="C:nucleus"/>
    <property type="evidence" value="ECO:0007669"/>
    <property type="project" value="UniProtKB-SubCell"/>
</dbReference>
<dbReference type="GO" id="GO:0036396">
    <property type="term" value="C:RNA N6-methyladenosine methyltransferase complex"/>
    <property type="evidence" value="ECO:0007669"/>
    <property type="project" value="TreeGrafter"/>
</dbReference>
<sequence length="306" mass="34895">MTALPPGSNGPSITTSSSLTQLLFFDTVTANSTNHEDPPTECIRFHQRVVLSEINIVPKNFKPFQNTRKSNFVGQTSPPKFDLHLLIHKTLTAEQQKSQDKRSVNLPLHPLTISYDERRGFQSYDVKLSPEATTRFIILRGNYQAVTLCIYGRVLESTKTLNTKSKDTPVSIELPISSQRMDQLHALRNNGEIIVYSISPDENLSTRTLRCFLEDDYQISWKFLQTYTQQAKSMIDILDRDDFDQMDIEDPYIKNSRYNLTELLNQIADVIVEGCVWALNHEESYVDVLNITEKAILFGCDLPSGK</sequence>
<keyword evidence="4" id="KW-0508">mRNA splicing</keyword>
<evidence type="ECO:0000256" key="3">
    <source>
        <dbReference type="ARBA" id="ARBA00022664"/>
    </source>
</evidence>
<dbReference type="AlphaFoldDB" id="A0A9N9H8E5"/>
<keyword evidence="3" id="KW-0507">mRNA processing</keyword>
<feature type="domain" description="Virilizer N-terminal" evidence="6">
    <location>
        <begin position="20"/>
        <end position="179"/>
    </location>
</feature>
<evidence type="ECO:0000313" key="8">
    <source>
        <dbReference type="Proteomes" id="UP000789739"/>
    </source>
</evidence>
<comment type="subcellular location">
    <subcellularLocation>
        <location evidence="1">Nucleus</location>
    </subcellularLocation>
</comment>
<dbReference type="GO" id="GO:0006397">
    <property type="term" value="P:mRNA processing"/>
    <property type="evidence" value="ECO:0007669"/>
    <property type="project" value="UniProtKB-KW"/>
</dbReference>
<dbReference type="PANTHER" id="PTHR23185:SF0">
    <property type="entry name" value="PROTEIN VIRILIZER HOMOLOG"/>
    <property type="match status" value="1"/>
</dbReference>
<dbReference type="EMBL" id="CAJVPI010004318">
    <property type="protein sequence ID" value="CAG8666786.1"/>
    <property type="molecule type" value="Genomic_DNA"/>
</dbReference>
<evidence type="ECO:0000256" key="4">
    <source>
        <dbReference type="ARBA" id="ARBA00023187"/>
    </source>
</evidence>
<evidence type="ECO:0000256" key="5">
    <source>
        <dbReference type="ARBA" id="ARBA00023242"/>
    </source>
</evidence>
<dbReference type="Proteomes" id="UP000789739">
    <property type="component" value="Unassembled WGS sequence"/>
</dbReference>
<gene>
    <name evidence="7" type="ORF">PBRASI_LOCUS11089</name>
</gene>
<dbReference type="GO" id="GO:0003723">
    <property type="term" value="F:RNA binding"/>
    <property type="evidence" value="ECO:0007669"/>
    <property type="project" value="TreeGrafter"/>
</dbReference>
<feature type="non-terminal residue" evidence="7">
    <location>
        <position position="306"/>
    </location>
</feature>
<evidence type="ECO:0000256" key="1">
    <source>
        <dbReference type="ARBA" id="ARBA00004123"/>
    </source>
</evidence>
<accession>A0A9N9H8E5</accession>
<dbReference type="OrthoDB" id="2398859at2759"/>
<proteinExistence type="inferred from homology"/>
<name>A0A9N9H8E5_9GLOM</name>
<keyword evidence="8" id="KW-1185">Reference proteome</keyword>
<reference evidence="7" key="1">
    <citation type="submission" date="2021-06" db="EMBL/GenBank/DDBJ databases">
        <authorList>
            <person name="Kallberg Y."/>
            <person name="Tangrot J."/>
            <person name="Rosling A."/>
        </authorList>
    </citation>
    <scope>NUCLEOTIDE SEQUENCE</scope>
    <source>
        <strain evidence="7">BR232B</strain>
    </source>
</reference>
<dbReference type="InterPro" id="IPR026736">
    <property type="entry name" value="Virilizer"/>
</dbReference>
<comment type="caution">
    <text evidence="7">The sequence shown here is derived from an EMBL/GenBank/DDBJ whole genome shotgun (WGS) entry which is preliminary data.</text>
</comment>
<dbReference type="GO" id="GO:0008380">
    <property type="term" value="P:RNA splicing"/>
    <property type="evidence" value="ECO:0007669"/>
    <property type="project" value="UniProtKB-KW"/>
</dbReference>